<accession>A0A0B5BGQ5</accession>
<evidence type="ECO:0000256" key="1">
    <source>
        <dbReference type="SAM" id="SignalP"/>
    </source>
</evidence>
<organism evidence="2 3">
    <name type="scientific">Geobacter pickeringii</name>
    <dbReference type="NCBI Taxonomy" id="345632"/>
    <lineage>
        <taxon>Bacteria</taxon>
        <taxon>Pseudomonadati</taxon>
        <taxon>Thermodesulfobacteriota</taxon>
        <taxon>Desulfuromonadia</taxon>
        <taxon>Geobacterales</taxon>
        <taxon>Geobacteraceae</taxon>
        <taxon>Geobacter</taxon>
    </lineage>
</organism>
<evidence type="ECO:0008006" key="4">
    <source>
        <dbReference type="Google" id="ProtNLM"/>
    </source>
</evidence>
<keyword evidence="1" id="KW-0732">Signal</keyword>
<dbReference type="KEGG" id="gpi:GPICK_07560"/>
<feature type="chain" id="PRO_5002098992" description="PEP-CTERM protein-sorting domain-containing protein" evidence="1">
    <location>
        <begin position="24"/>
        <end position="217"/>
    </location>
</feature>
<dbReference type="EMBL" id="CP009788">
    <property type="protein sequence ID" value="AJE03231.1"/>
    <property type="molecule type" value="Genomic_DNA"/>
</dbReference>
<reference evidence="2 3" key="1">
    <citation type="journal article" date="2015" name="Genome Announc.">
        <title>Complete Genome of Geobacter pickeringii G13T, a Metal-Reducing Isolate from Sedimentary Kaolin Deposits.</title>
        <authorList>
            <person name="Badalamenti J.P."/>
            <person name="Bond D.R."/>
        </authorList>
    </citation>
    <scope>NUCLEOTIDE SEQUENCE [LARGE SCALE GENOMIC DNA]</scope>
    <source>
        <strain evidence="2 3">G13</strain>
    </source>
</reference>
<feature type="signal peptide" evidence="1">
    <location>
        <begin position="1"/>
        <end position="23"/>
    </location>
</feature>
<evidence type="ECO:0000313" key="2">
    <source>
        <dbReference type="EMBL" id="AJE03231.1"/>
    </source>
</evidence>
<keyword evidence="3" id="KW-1185">Reference proteome</keyword>
<dbReference type="Proteomes" id="UP000057609">
    <property type="component" value="Chromosome"/>
</dbReference>
<evidence type="ECO:0000313" key="3">
    <source>
        <dbReference type="Proteomes" id="UP000057609"/>
    </source>
</evidence>
<gene>
    <name evidence="2" type="ORF">GPICK_07560</name>
</gene>
<name>A0A0B5BGQ5_9BACT</name>
<dbReference type="RefSeq" id="WP_039741833.1">
    <property type="nucleotide sequence ID" value="NZ_CP009788.1"/>
</dbReference>
<proteinExistence type="predicted"/>
<protein>
    <recommendedName>
        <fullName evidence="4">PEP-CTERM protein-sorting domain-containing protein</fullName>
    </recommendedName>
</protein>
<sequence>MKIPHYLTAAALLSLCITAPSHAARSADAEGADGHGRLESIEMADGLMSGRESAANSRIQSMLDRISGGVSEALGSGAAGRVGNKADKESQLASSIRMSTFTRALSPMGGYYTRYGNGEQVVARELSLAAAYVSSQAEAVASGASPASIMPSGVNIAGSEGEGSVSVISVASATPVSLAGTMVPNTTPTPLPAAIYLAGSGFLGIAGFRKKLAGDIR</sequence>
<dbReference type="AlphaFoldDB" id="A0A0B5BGQ5"/>
<dbReference type="HOGENOM" id="CLU_1270796_0_0_7"/>